<comment type="pathway">
    <text evidence="1">Cell wall biogenesis; cell wall polysaccharide biosynthesis.</text>
</comment>
<proteinExistence type="inferred from homology"/>
<dbReference type="AlphaFoldDB" id="A0A2U1T116"/>
<feature type="domain" description="Glycosyltransferase 2-like" evidence="5">
    <location>
        <begin position="10"/>
        <end position="139"/>
    </location>
</feature>
<dbReference type="Pfam" id="PF00535">
    <property type="entry name" value="Glycos_transf_2"/>
    <property type="match status" value="1"/>
</dbReference>
<protein>
    <submittedName>
        <fullName evidence="6">Glycosyl transferase family 2</fullName>
    </submittedName>
</protein>
<evidence type="ECO:0000256" key="4">
    <source>
        <dbReference type="ARBA" id="ARBA00022679"/>
    </source>
</evidence>
<dbReference type="EMBL" id="QEEX01000001">
    <property type="protein sequence ID" value="PWB97569.1"/>
    <property type="molecule type" value="Genomic_DNA"/>
</dbReference>
<sequence length="309" mass="33517">MTASSLSVVIAVLTYQRPDDLAELIPLLREQAQAEASSALVSILIVDNDPSANASGWSYSDPQSTISYVHEPVPGIAAARNRALDSAGDADILIFIDDDERPSPLWLHLLLETYRSHDAPGVVGPVISRFSCDPEPWIVAGRFFDRRRLPTGTPVDVAATNNLLLDLRRVGSLRFDPAFGLSGGSDTLFTRELVRREGHLIWCDEATVDDIVPPARLTRNWVLARAFRSGNSWSRTSIHLADDGASRLATRLRLSASGLARVASGGLLSAAGVVGRTPHLHARGLRRLNRGGGIVSGAWGHVYSEYRRS</sequence>
<organism evidence="6 7">
    <name type="scientific">Homoserinimonas hongtaonis</name>
    <dbReference type="NCBI Taxonomy" id="2079791"/>
    <lineage>
        <taxon>Bacteria</taxon>
        <taxon>Bacillati</taxon>
        <taxon>Actinomycetota</taxon>
        <taxon>Actinomycetes</taxon>
        <taxon>Micrococcales</taxon>
        <taxon>Microbacteriaceae</taxon>
        <taxon>Homoserinimonas</taxon>
    </lineage>
</organism>
<evidence type="ECO:0000313" key="6">
    <source>
        <dbReference type="EMBL" id="PWB97569.1"/>
    </source>
</evidence>
<dbReference type="PANTHER" id="PTHR43179">
    <property type="entry name" value="RHAMNOSYLTRANSFERASE WBBL"/>
    <property type="match status" value="1"/>
</dbReference>
<keyword evidence="4 6" id="KW-0808">Transferase</keyword>
<keyword evidence="7" id="KW-1185">Reference proteome</keyword>
<dbReference type="PANTHER" id="PTHR43179:SF12">
    <property type="entry name" value="GALACTOFURANOSYLTRANSFERASE GLFT2"/>
    <property type="match status" value="1"/>
</dbReference>
<evidence type="ECO:0000256" key="2">
    <source>
        <dbReference type="ARBA" id="ARBA00006739"/>
    </source>
</evidence>
<evidence type="ECO:0000259" key="5">
    <source>
        <dbReference type="Pfam" id="PF00535"/>
    </source>
</evidence>
<evidence type="ECO:0000256" key="1">
    <source>
        <dbReference type="ARBA" id="ARBA00004776"/>
    </source>
</evidence>
<dbReference type="InterPro" id="IPR001173">
    <property type="entry name" value="Glyco_trans_2-like"/>
</dbReference>
<dbReference type="Proteomes" id="UP000244978">
    <property type="component" value="Unassembled WGS sequence"/>
</dbReference>
<name>A0A2U1T116_9MICO</name>
<accession>A0A2U1T116</accession>
<dbReference type="Gene3D" id="3.90.550.10">
    <property type="entry name" value="Spore Coat Polysaccharide Biosynthesis Protein SpsA, Chain A"/>
    <property type="match status" value="1"/>
</dbReference>
<comment type="caution">
    <text evidence="6">The sequence shown here is derived from an EMBL/GenBank/DDBJ whole genome shotgun (WGS) entry which is preliminary data.</text>
</comment>
<dbReference type="CDD" id="cd00761">
    <property type="entry name" value="Glyco_tranf_GTA_type"/>
    <property type="match status" value="1"/>
</dbReference>
<dbReference type="GO" id="GO:0016757">
    <property type="term" value="F:glycosyltransferase activity"/>
    <property type="evidence" value="ECO:0007669"/>
    <property type="project" value="UniProtKB-KW"/>
</dbReference>
<gene>
    <name evidence="6" type="ORF">DF220_06800</name>
</gene>
<dbReference type="InterPro" id="IPR029044">
    <property type="entry name" value="Nucleotide-diphossugar_trans"/>
</dbReference>
<reference evidence="7" key="1">
    <citation type="submission" date="2018-04" db="EMBL/GenBank/DDBJ databases">
        <authorList>
            <person name="Liu S."/>
            <person name="Wang Z."/>
            <person name="Li J."/>
        </authorList>
    </citation>
    <scope>NUCLEOTIDE SEQUENCE [LARGE SCALE GENOMIC DNA]</scope>
    <source>
        <strain evidence="7">S1194</strain>
    </source>
</reference>
<evidence type="ECO:0000313" key="7">
    <source>
        <dbReference type="Proteomes" id="UP000244978"/>
    </source>
</evidence>
<evidence type="ECO:0000256" key="3">
    <source>
        <dbReference type="ARBA" id="ARBA00022676"/>
    </source>
</evidence>
<keyword evidence="3" id="KW-0328">Glycosyltransferase</keyword>
<comment type="similarity">
    <text evidence="2">Belongs to the glycosyltransferase 2 family.</text>
</comment>
<dbReference type="RefSeq" id="WP_108997483.1">
    <property type="nucleotide sequence ID" value="NZ_QEEX01000001.1"/>
</dbReference>
<dbReference type="SUPFAM" id="SSF53448">
    <property type="entry name" value="Nucleotide-diphospho-sugar transferases"/>
    <property type="match status" value="1"/>
</dbReference>